<keyword evidence="5 7" id="KW-0067">ATP-binding</keyword>
<dbReference type="NCBIfam" id="TIGR03838">
    <property type="entry name" value="queuosine_YadB"/>
    <property type="match status" value="1"/>
</dbReference>
<dbReference type="OrthoDB" id="9807503at2"/>
<feature type="binding site" evidence="7">
    <location>
        <position position="235"/>
    </location>
    <ligand>
        <name>ATP</name>
        <dbReference type="ChEBI" id="CHEBI:30616"/>
    </ligand>
</feature>
<keyword evidence="3 7" id="KW-0547">Nucleotide-binding</keyword>
<feature type="domain" description="Glutamyl/glutaminyl-tRNA synthetase class Ib catalytic" evidence="9">
    <location>
        <begin position="13"/>
        <end position="240"/>
    </location>
</feature>
<dbReference type="PRINTS" id="PR00987">
    <property type="entry name" value="TRNASYNTHGLU"/>
</dbReference>
<dbReference type="InterPro" id="IPR049940">
    <property type="entry name" value="GluQ/Sye"/>
</dbReference>
<comment type="similarity">
    <text evidence="7">Belongs to the class-I aminoacyl-tRNA synthetase family. GluQ subfamily.</text>
</comment>
<dbReference type="GO" id="GO:0005829">
    <property type="term" value="C:cytosol"/>
    <property type="evidence" value="ECO:0007669"/>
    <property type="project" value="TreeGrafter"/>
</dbReference>
<dbReference type="Proteomes" id="UP000219285">
    <property type="component" value="Chromosome"/>
</dbReference>
<feature type="binding site" evidence="7">
    <location>
        <position position="49"/>
    </location>
    <ligand>
        <name>L-glutamate</name>
        <dbReference type="ChEBI" id="CHEBI:29985"/>
    </ligand>
</feature>
<evidence type="ECO:0000256" key="1">
    <source>
        <dbReference type="ARBA" id="ARBA00022598"/>
    </source>
</evidence>
<accession>A0A6M4MEJ6</accession>
<dbReference type="InterPro" id="IPR022380">
    <property type="entry name" value="Glu-Q_tRNA(Asp)_Synthase"/>
</dbReference>
<keyword evidence="4 7" id="KW-0862">Zinc</keyword>
<dbReference type="InterPro" id="IPR020058">
    <property type="entry name" value="Glu/Gln-tRNA-synth_Ib_cat-dom"/>
</dbReference>
<dbReference type="GO" id="GO:0006400">
    <property type="term" value="P:tRNA modification"/>
    <property type="evidence" value="ECO:0007669"/>
    <property type="project" value="InterPro"/>
</dbReference>
<reference evidence="10 11" key="2">
    <citation type="submission" date="2020-04" db="EMBL/GenBank/DDBJ databases">
        <title>Complete genome sequence of Alteromonas pelagimontana 5.12T.</title>
        <authorList>
            <person name="Sinha R.K."/>
            <person name="Krishnan K.P."/>
            <person name="Kurian J.P."/>
        </authorList>
    </citation>
    <scope>NUCLEOTIDE SEQUENCE [LARGE SCALE GENOMIC DNA]</scope>
    <source>
        <strain evidence="10 11">5.12</strain>
    </source>
</reference>
<dbReference type="EC" id="6.1.1.-" evidence="7"/>
<keyword evidence="11" id="KW-1185">Reference proteome</keyword>
<feature type="short sequence motif" description="'HIGH' region" evidence="7">
    <location>
        <begin position="16"/>
        <end position="26"/>
    </location>
</feature>
<dbReference type="GO" id="GO:0004818">
    <property type="term" value="F:glutamate-tRNA ligase activity"/>
    <property type="evidence" value="ECO:0007669"/>
    <property type="project" value="TreeGrafter"/>
</dbReference>
<evidence type="ECO:0000256" key="6">
    <source>
        <dbReference type="ARBA" id="ARBA00023146"/>
    </source>
</evidence>
<evidence type="ECO:0000256" key="2">
    <source>
        <dbReference type="ARBA" id="ARBA00022723"/>
    </source>
</evidence>
<keyword evidence="2 7" id="KW-0479">Metal-binding</keyword>
<dbReference type="PANTHER" id="PTHR43311">
    <property type="entry name" value="GLUTAMATE--TRNA LIGASE"/>
    <property type="match status" value="1"/>
</dbReference>
<dbReference type="NCBIfam" id="NF004314">
    <property type="entry name" value="PRK05710.1-3"/>
    <property type="match status" value="1"/>
</dbReference>
<keyword evidence="6 7" id="KW-0030">Aminoacyl-tRNA synthetase</keyword>
<feature type="binding site" evidence="7">
    <location>
        <position position="194"/>
    </location>
    <ligand>
        <name>L-glutamate</name>
        <dbReference type="ChEBI" id="CHEBI:29985"/>
    </ligand>
</feature>
<dbReference type="KEGG" id="apel:CA267_011940"/>
<dbReference type="Gene3D" id="3.40.50.620">
    <property type="entry name" value="HUPs"/>
    <property type="match status" value="1"/>
</dbReference>
<dbReference type="InterPro" id="IPR000924">
    <property type="entry name" value="Glu/Gln-tRNA-synth"/>
</dbReference>
<reference evidence="11" key="1">
    <citation type="submission" date="2014-12" db="EMBL/GenBank/DDBJ databases">
        <title>Complete genome sequence of a multi-drug resistant Klebsiella pneumoniae.</title>
        <authorList>
            <person name="Hua X."/>
            <person name="Chen Q."/>
            <person name="Li X."/>
            <person name="Feng Y."/>
            <person name="Ruan Z."/>
            <person name="Yu Y."/>
        </authorList>
    </citation>
    <scope>NUCLEOTIDE SEQUENCE [LARGE SCALE GENOMIC DNA]</scope>
    <source>
        <strain evidence="11">5.12</strain>
    </source>
</reference>
<protein>
    <recommendedName>
        <fullName evidence="7">Glutamyl-Q tRNA(Asp) synthetase</fullName>
        <shortName evidence="7">Glu-Q-RSs</shortName>
        <ecNumber evidence="7">6.1.1.-</ecNumber>
    </recommendedName>
</protein>
<feature type="short sequence motif" description="'KMSKS' region" evidence="7">
    <location>
        <begin position="232"/>
        <end position="236"/>
    </location>
</feature>
<dbReference type="HAMAP" id="MF_01428">
    <property type="entry name" value="Glu_Q_tRNA_synth"/>
    <property type="match status" value="1"/>
</dbReference>
<evidence type="ECO:0000259" key="9">
    <source>
        <dbReference type="Pfam" id="PF00749"/>
    </source>
</evidence>
<feature type="binding site" evidence="7">
    <location>
        <begin position="13"/>
        <end position="17"/>
    </location>
    <ligand>
        <name>L-glutamate</name>
        <dbReference type="ChEBI" id="CHEBI:29985"/>
    </ligand>
</feature>
<feature type="binding site" evidence="7">
    <location>
        <position position="123"/>
    </location>
    <ligand>
        <name>Zn(2+)</name>
        <dbReference type="ChEBI" id="CHEBI:29105"/>
    </ligand>
</feature>
<name>A0A6M4MEJ6_9ALTE</name>
<evidence type="ECO:0000256" key="7">
    <source>
        <dbReference type="HAMAP-Rule" id="MF_01428"/>
    </source>
</evidence>
<feature type="binding site" evidence="7">
    <location>
        <position position="119"/>
    </location>
    <ligand>
        <name>Zn(2+)</name>
        <dbReference type="ChEBI" id="CHEBI:29105"/>
    </ligand>
</feature>
<feature type="binding site" evidence="7">
    <location>
        <position position="176"/>
    </location>
    <ligand>
        <name>L-glutamate</name>
        <dbReference type="ChEBI" id="CHEBI:29985"/>
    </ligand>
</feature>
<dbReference type="GO" id="GO:0005524">
    <property type="term" value="F:ATP binding"/>
    <property type="evidence" value="ECO:0007669"/>
    <property type="project" value="UniProtKB-KW"/>
</dbReference>
<dbReference type="PANTHER" id="PTHR43311:SF1">
    <property type="entry name" value="GLUTAMYL-Q TRNA(ASP) SYNTHETASE"/>
    <property type="match status" value="1"/>
</dbReference>
<dbReference type="GO" id="GO:0008270">
    <property type="term" value="F:zinc ion binding"/>
    <property type="evidence" value="ECO:0007669"/>
    <property type="project" value="UniProtKB-UniRule"/>
</dbReference>
<feature type="binding site" evidence="7">
    <location>
        <position position="107"/>
    </location>
    <ligand>
        <name>Zn(2+)</name>
        <dbReference type="ChEBI" id="CHEBI:29105"/>
    </ligand>
</feature>
<dbReference type="FunFam" id="3.40.50.620:FF:000093">
    <property type="entry name" value="Glutamyl-Q tRNA(Asp) synthetase"/>
    <property type="match status" value="1"/>
</dbReference>
<dbReference type="EMBL" id="CP052766">
    <property type="protein sequence ID" value="QJR81437.1"/>
    <property type="molecule type" value="Genomic_DNA"/>
</dbReference>
<dbReference type="GO" id="GO:0006424">
    <property type="term" value="P:glutamyl-tRNA aminoacylation"/>
    <property type="evidence" value="ECO:0007669"/>
    <property type="project" value="InterPro"/>
</dbReference>
<keyword evidence="1 7" id="KW-0436">Ligase</keyword>
<organism evidence="10 11">
    <name type="scientific">Alteromonas pelagimontana</name>
    <dbReference type="NCBI Taxonomy" id="1858656"/>
    <lineage>
        <taxon>Bacteria</taxon>
        <taxon>Pseudomonadati</taxon>
        <taxon>Pseudomonadota</taxon>
        <taxon>Gammaproteobacteria</taxon>
        <taxon>Alteromonadales</taxon>
        <taxon>Alteromonadaceae</taxon>
        <taxon>Alteromonas/Salinimonas group</taxon>
        <taxon>Alteromonas</taxon>
    </lineage>
</organism>
<evidence type="ECO:0000256" key="5">
    <source>
        <dbReference type="ARBA" id="ARBA00022840"/>
    </source>
</evidence>
<evidence type="ECO:0000256" key="3">
    <source>
        <dbReference type="ARBA" id="ARBA00022741"/>
    </source>
</evidence>
<evidence type="ECO:0000313" key="10">
    <source>
        <dbReference type="EMBL" id="QJR81437.1"/>
    </source>
</evidence>
<dbReference type="RefSeq" id="WP_075607183.1">
    <property type="nucleotide sequence ID" value="NZ_CP052766.1"/>
</dbReference>
<dbReference type="AlphaFoldDB" id="A0A6M4MEJ6"/>
<dbReference type="InterPro" id="IPR014729">
    <property type="entry name" value="Rossmann-like_a/b/a_fold"/>
</dbReference>
<evidence type="ECO:0000256" key="4">
    <source>
        <dbReference type="ARBA" id="ARBA00022833"/>
    </source>
</evidence>
<evidence type="ECO:0000313" key="11">
    <source>
        <dbReference type="Proteomes" id="UP000219285"/>
    </source>
</evidence>
<sequence>MTTADKFPSYIGRFAPSPSGPLHFGSLIAAVASYLDARAHQGKWLLRIEDIDTPRCIAGADKAICEALVAHELLWDGDILYQSQRLAEYQSVVDHLLQLQQAYYCTCTRKEIKAQGGVYPGTCRLAKRDSEGAAIRVKLDNPVTTFNDRIRGRETITEAHALEDTIIKRRDGLFAYNLVVVLDDIYQQVTHVVRGSDILPTTATHLSLYAILGKPAPQYAHIPVAAVEKGRKLSKQNRAAPLNLATPSQNLMQALAFLNIIVPDYLRTANCQEILHWAVAQWNCNKLPPQSEIIVGGCKSTYHSGAQ</sequence>
<keyword evidence="8" id="KW-0648">Protein biosynthesis</keyword>
<proteinExistence type="inferred from homology"/>
<comment type="cofactor">
    <cofactor evidence="7">
        <name>Zn(2+)</name>
        <dbReference type="ChEBI" id="CHEBI:29105"/>
    </cofactor>
    <text evidence="7">Binds 1 zinc ion per subunit.</text>
</comment>
<comment type="function">
    <text evidence="7">Catalyzes the tRNA-independent activation of glutamate in presence of ATP and the subsequent transfer of glutamate onto a tRNA(Asp). Glutamate is transferred on the 2-amino-5-(4,5-dihydroxy-2-cyclopenten-1-yl) moiety of the queuosine in the wobble position of the QUC anticodon.</text>
</comment>
<dbReference type="Pfam" id="PF00749">
    <property type="entry name" value="tRNA-synt_1c"/>
    <property type="match status" value="1"/>
</dbReference>
<dbReference type="SUPFAM" id="SSF52374">
    <property type="entry name" value="Nucleotidylyl transferase"/>
    <property type="match status" value="1"/>
</dbReference>
<gene>
    <name evidence="10" type="primary">gluQRS</name>
    <name evidence="7" type="synonym">gluQ</name>
    <name evidence="10" type="ORF">CA267_011940</name>
</gene>
<evidence type="ECO:0000256" key="8">
    <source>
        <dbReference type="RuleBase" id="RU363037"/>
    </source>
</evidence>
<feature type="binding site" evidence="7">
    <location>
        <position position="105"/>
    </location>
    <ligand>
        <name>Zn(2+)</name>
        <dbReference type="ChEBI" id="CHEBI:29105"/>
    </ligand>
</feature>